<reference evidence="2 3" key="1">
    <citation type="journal article" date="2018" name="Nat. Ecol. Evol.">
        <title>Pezizomycetes genomes reveal the molecular basis of ectomycorrhizal truffle lifestyle.</title>
        <authorList>
            <person name="Murat C."/>
            <person name="Payen T."/>
            <person name="Noel B."/>
            <person name="Kuo A."/>
            <person name="Morin E."/>
            <person name="Chen J."/>
            <person name="Kohler A."/>
            <person name="Krizsan K."/>
            <person name="Balestrini R."/>
            <person name="Da Silva C."/>
            <person name="Montanini B."/>
            <person name="Hainaut M."/>
            <person name="Levati E."/>
            <person name="Barry K.W."/>
            <person name="Belfiori B."/>
            <person name="Cichocki N."/>
            <person name="Clum A."/>
            <person name="Dockter R.B."/>
            <person name="Fauchery L."/>
            <person name="Guy J."/>
            <person name="Iotti M."/>
            <person name="Le Tacon F."/>
            <person name="Lindquist E.A."/>
            <person name="Lipzen A."/>
            <person name="Malagnac F."/>
            <person name="Mello A."/>
            <person name="Molinier V."/>
            <person name="Miyauchi S."/>
            <person name="Poulain J."/>
            <person name="Riccioni C."/>
            <person name="Rubini A."/>
            <person name="Sitrit Y."/>
            <person name="Splivallo R."/>
            <person name="Traeger S."/>
            <person name="Wang M."/>
            <person name="Zifcakova L."/>
            <person name="Wipf D."/>
            <person name="Zambonelli A."/>
            <person name="Paolocci F."/>
            <person name="Nowrousian M."/>
            <person name="Ottonello S."/>
            <person name="Baldrian P."/>
            <person name="Spatafora J.W."/>
            <person name="Henrissat B."/>
            <person name="Nagy L.G."/>
            <person name="Aury J.M."/>
            <person name="Wincker P."/>
            <person name="Grigoriev I.V."/>
            <person name="Bonfante P."/>
            <person name="Martin F.M."/>
        </authorList>
    </citation>
    <scope>NUCLEOTIDE SEQUENCE [LARGE SCALE GENOMIC DNA]</scope>
    <source>
        <strain evidence="2 3">CCBAS932</strain>
    </source>
</reference>
<feature type="chain" id="PRO_5018122451" description="Extracellular membrane protein CFEM domain-containing protein" evidence="1">
    <location>
        <begin position="24"/>
        <end position="134"/>
    </location>
</feature>
<dbReference type="AlphaFoldDB" id="A0A3N4K8V2"/>
<dbReference type="STRING" id="1392247.A0A3N4K8V2"/>
<accession>A0A3N4K8V2</accession>
<sequence length="134" mass="14273">MFRNTLFTIFLLIVSGFVYFAEAEIPPACVLACVNEESTPSDIQTVCASEGAQTCLASRCGGSRQKAVDYFQTTCKSYDYEVAEPIPANVTITPSTRPTSSATAAPDAGNHGTKIMAFGGSFALMLCSISYFVL</sequence>
<dbReference type="EMBL" id="ML119203">
    <property type="protein sequence ID" value="RPB06954.1"/>
    <property type="molecule type" value="Genomic_DNA"/>
</dbReference>
<keyword evidence="3" id="KW-1185">Reference proteome</keyword>
<protein>
    <recommendedName>
        <fullName evidence="4">Extracellular membrane protein CFEM domain-containing protein</fullName>
    </recommendedName>
</protein>
<dbReference type="InParanoid" id="A0A3N4K8V2"/>
<keyword evidence="1" id="KW-0732">Signal</keyword>
<evidence type="ECO:0000313" key="2">
    <source>
        <dbReference type="EMBL" id="RPB06954.1"/>
    </source>
</evidence>
<gene>
    <name evidence="2" type="ORF">P167DRAFT_579787</name>
</gene>
<name>A0A3N4K8V2_9PEZI</name>
<evidence type="ECO:0008006" key="4">
    <source>
        <dbReference type="Google" id="ProtNLM"/>
    </source>
</evidence>
<evidence type="ECO:0000256" key="1">
    <source>
        <dbReference type="SAM" id="SignalP"/>
    </source>
</evidence>
<proteinExistence type="predicted"/>
<dbReference type="OrthoDB" id="4776947at2759"/>
<feature type="signal peptide" evidence="1">
    <location>
        <begin position="1"/>
        <end position="23"/>
    </location>
</feature>
<dbReference type="Proteomes" id="UP000277580">
    <property type="component" value="Unassembled WGS sequence"/>
</dbReference>
<evidence type="ECO:0000313" key="3">
    <source>
        <dbReference type="Proteomes" id="UP000277580"/>
    </source>
</evidence>
<organism evidence="2 3">
    <name type="scientific">Morchella conica CCBAS932</name>
    <dbReference type="NCBI Taxonomy" id="1392247"/>
    <lineage>
        <taxon>Eukaryota</taxon>
        <taxon>Fungi</taxon>
        <taxon>Dikarya</taxon>
        <taxon>Ascomycota</taxon>
        <taxon>Pezizomycotina</taxon>
        <taxon>Pezizomycetes</taxon>
        <taxon>Pezizales</taxon>
        <taxon>Morchellaceae</taxon>
        <taxon>Morchella</taxon>
    </lineage>
</organism>